<dbReference type="EMBL" id="CM024790">
    <property type="protein sequence ID" value="KAG8007742.1"/>
    <property type="molecule type" value="Genomic_DNA"/>
</dbReference>
<keyword evidence="2" id="KW-1185">Reference proteome</keyword>
<gene>
    <name evidence="1" type="ORF">GBF38_013400</name>
</gene>
<organism evidence="1 2">
    <name type="scientific">Nibea albiflora</name>
    <name type="common">Yellow drum</name>
    <name type="synonym">Corvina albiflora</name>
    <dbReference type="NCBI Taxonomy" id="240163"/>
    <lineage>
        <taxon>Eukaryota</taxon>
        <taxon>Metazoa</taxon>
        <taxon>Chordata</taxon>
        <taxon>Craniata</taxon>
        <taxon>Vertebrata</taxon>
        <taxon>Euteleostomi</taxon>
        <taxon>Actinopterygii</taxon>
        <taxon>Neopterygii</taxon>
        <taxon>Teleostei</taxon>
        <taxon>Neoteleostei</taxon>
        <taxon>Acanthomorphata</taxon>
        <taxon>Eupercaria</taxon>
        <taxon>Sciaenidae</taxon>
        <taxon>Nibea</taxon>
    </lineage>
</organism>
<accession>A0ACB7F006</accession>
<evidence type="ECO:0000313" key="2">
    <source>
        <dbReference type="Proteomes" id="UP000805704"/>
    </source>
</evidence>
<dbReference type="Proteomes" id="UP000805704">
    <property type="component" value="Chromosome 2"/>
</dbReference>
<protein>
    <submittedName>
        <fullName evidence="1">Uncharacterized protein</fullName>
    </submittedName>
</protein>
<evidence type="ECO:0000313" key="1">
    <source>
        <dbReference type="EMBL" id="KAG8007742.1"/>
    </source>
</evidence>
<proteinExistence type="predicted"/>
<reference evidence="1" key="1">
    <citation type="submission" date="2020-04" db="EMBL/GenBank/DDBJ databases">
        <title>A chromosome-scale assembly and high-density genetic map of the yellow drum (Nibea albiflora) genome.</title>
        <authorList>
            <person name="Xu D."/>
            <person name="Zhang W."/>
            <person name="Chen R."/>
            <person name="Tan P."/>
            <person name="Wang L."/>
            <person name="Song H."/>
            <person name="Tian L."/>
            <person name="Zhu Q."/>
            <person name="Wang B."/>
        </authorList>
    </citation>
    <scope>NUCLEOTIDE SEQUENCE</scope>
    <source>
        <strain evidence="1">ZJHYS-2018</strain>
    </source>
</reference>
<name>A0ACB7F006_NIBAL</name>
<comment type="caution">
    <text evidence="1">The sequence shown here is derived from an EMBL/GenBank/DDBJ whole genome shotgun (WGS) entry which is preliminary data.</text>
</comment>
<sequence length="318" mass="35781">MLDWLGLCVLISLLTVAAYMLYSGLLSGITIFTGSPPIKKITFAYKLTDQPCRNRGQLFRESLKIGPKLACIGVYYDAPNKAPGSQCRYAVGSILSEGENKADEELLKSYETSGFNIFSFPEVTHVVTTSFPCRTLFSVLLIVMRVYPRLENYIKEKDLCAHPTLEIYREGQIQFMVPLARQGDFYVPEIRRVERRLSEQEESHSDTDISGADSNSEYSSGSGVLLSDSRESSPAASPDRSAPIRDQGDRDYRRRDSRGTSFRELDWEQPGGQQAEREEPASRRLQSEEPRGSHSGEVAGRRWRRGVSAQEDIARMSE</sequence>